<feature type="transmembrane region" description="Helical" evidence="8">
    <location>
        <begin position="96"/>
        <end position="116"/>
    </location>
</feature>
<keyword evidence="7 8" id="KW-0472">Membrane</keyword>
<feature type="transmembrane region" description="Helical" evidence="8">
    <location>
        <begin position="230"/>
        <end position="252"/>
    </location>
</feature>
<comment type="subcellular location">
    <subcellularLocation>
        <location evidence="1">Cell membrane</location>
        <topology evidence="1">Multi-pass membrane protein</topology>
    </subcellularLocation>
</comment>
<accession>A0A286GVD5</accession>
<feature type="transmembrane region" description="Helical" evidence="8">
    <location>
        <begin position="290"/>
        <end position="310"/>
    </location>
</feature>
<dbReference type="OrthoDB" id="9810457at2"/>
<dbReference type="PANTHER" id="PTHR36838:SF3">
    <property type="entry name" value="TRANSPORTER AUXIN EFFLUX CARRIER EC FAMILY"/>
    <property type="match status" value="1"/>
</dbReference>
<organism evidence="9 10">
    <name type="scientific">Caenispirillum bisanense</name>
    <dbReference type="NCBI Taxonomy" id="414052"/>
    <lineage>
        <taxon>Bacteria</taxon>
        <taxon>Pseudomonadati</taxon>
        <taxon>Pseudomonadota</taxon>
        <taxon>Alphaproteobacteria</taxon>
        <taxon>Rhodospirillales</taxon>
        <taxon>Novispirillaceae</taxon>
        <taxon>Caenispirillum</taxon>
    </lineage>
</organism>
<protein>
    <recommendedName>
        <fullName evidence="11">Permease</fullName>
    </recommendedName>
</protein>
<proteinExistence type="inferred from homology"/>
<evidence type="ECO:0008006" key="11">
    <source>
        <dbReference type="Google" id="ProtNLM"/>
    </source>
</evidence>
<gene>
    <name evidence="9" type="ORF">SAMN05421508_10940</name>
</gene>
<dbReference type="GO" id="GO:0055085">
    <property type="term" value="P:transmembrane transport"/>
    <property type="evidence" value="ECO:0007669"/>
    <property type="project" value="InterPro"/>
</dbReference>
<dbReference type="Pfam" id="PF03547">
    <property type="entry name" value="Mem_trans"/>
    <property type="match status" value="2"/>
</dbReference>
<keyword evidence="10" id="KW-1185">Reference proteome</keyword>
<evidence type="ECO:0000313" key="9">
    <source>
        <dbReference type="EMBL" id="SOD99513.1"/>
    </source>
</evidence>
<evidence type="ECO:0000256" key="3">
    <source>
        <dbReference type="ARBA" id="ARBA00022448"/>
    </source>
</evidence>
<comment type="similarity">
    <text evidence="2">Belongs to the auxin efflux carrier (TC 2.A.69) family.</text>
</comment>
<keyword evidence="3" id="KW-0813">Transport</keyword>
<dbReference type="EMBL" id="OCNJ01000009">
    <property type="protein sequence ID" value="SOD99513.1"/>
    <property type="molecule type" value="Genomic_DNA"/>
</dbReference>
<dbReference type="RefSeq" id="WP_097280710.1">
    <property type="nucleotide sequence ID" value="NZ_OCNJ01000009.1"/>
</dbReference>
<keyword evidence="4" id="KW-1003">Cell membrane</keyword>
<feature type="transmembrane region" description="Helical" evidence="8">
    <location>
        <begin position="64"/>
        <end position="84"/>
    </location>
</feature>
<feature type="transmembrane region" description="Helical" evidence="8">
    <location>
        <begin position="200"/>
        <end position="218"/>
    </location>
</feature>
<evidence type="ECO:0000256" key="5">
    <source>
        <dbReference type="ARBA" id="ARBA00022692"/>
    </source>
</evidence>
<evidence type="ECO:0000313" key="10">
    <source>
        <dbReference type="Proteomes" id="UP000219621"/>
    </source>
</evidence>
<dbReference type="AlphaFoldDB" id="A0A286GVD5"/>
<evidence type="ECO:0000256" key="4">
    <source>
        <dbReference type="ARBA" id="ARBA00022475"/>
    </source>
</evidence>
<feature type="transmembrane region" description="Helical" evidence="8">
    <location>
        <begin position="168"/>
        <end position="188"/>
    </location>
</feature>
<keyword evidence="5 8" id="KW-0812">Transmembrane</keyword>
<dbReference type="InterPro" id="IPR038770">
    <property type="entry name" value="Na+/solute_symporter_sf"/>
</dbReference>
<evidence type="ECO:0000256" key="2">
    <source>
        <dbReference type="ARBA" id="ARBA00010145"/>
    </source>
</evidence>
<feature type="transmembrane region" description="Helical" evidence="8">
    <location>
        <begin position="128"/>
        <end position="147"/>
    </location>
</feature>
<dbReference type="InterPro" id="IPR004776">
    <property type="entry name" value="Mem_transp_PIN-like"/>
</dbReference>
<feature type="transmembrane region" description="Helical" evidence="8">
    <location>
        <begin position="35"/>
        <end position="58"/>
    </location>
</feature>
<dbReference type="PANTHER" id="PTHR36838">
    <property type="entry name" value="AUXIN EFFLUX CARRIER FAMILY PROTEIN"/>
    <property type="match status" value="1"/>
</dbReference>
<evidence type="ECO:0000256" key="1">
    <source>
        <dbReference type="ARBA" id="ARBA00004651"/>
    </source>
</evidence>
<reference evidence="9 10" key="1">
    <citation type="submission" date="2017-09" db="EMBL/GenBank/DDBJ databases">
        <authorList>
            <person name="Ehlers B."/>
            <person name="Leendertz F.H."/>
        </authorList>
    </citation>
    <scope>NUCLEOTIDE SEQUENCE [LARGE SCALE GENOMIC DNA]</scope>
    <source>
        <strain evidence="9 10">USBA 140</strain>
    </source>
</reference>
<dbReference type="Gene3D" id="1.20.1530.20">
    <property type="match status" value="1"/>
</dbReference>
<dbReference type="Proteomes" id="UP000219621">
    <property type="component" value="Unassembled WGS sequence"/>
</dbReference>
<evidence type="ECO:0000256" key="7">
    <source>
        <dbReference type="ARBA" id="ARBA00023136"/>
    </source>
</evidence>
<evidence type="ECO:0000256" key="6">
    <source>
        <dbReference type="ARBA" id="ARBA00022989"/>
    </source>
</evidence>
<keyword evidence="6 8" id="KW-1133">Transmembrane helix</keyword>
<sequence>MLTTTLEIVVPVFLVVAFGWLFASRGLVTGTGTAAITNFVFYLAIPALLFRTLATGGVQEQFDWAILGAYYGGALLNFVAAWLLSRGVFGTPADAAGLAGMAGTFSNLGLIGLPLVQRAYGDAGLVPFMLVIMVQSAIIFTVTTLAVEIPRGRGRGWLRSVAAPLRSVAVNPIVVAALGGMAFGFTGLPLPGIVDETLVLLGRAAGPVALFVLGCSLVGCRIAGDLRETLVITAVKLIAMPATVYLLAAHVFGLRPGWVTVAVLAAAMPCGANVYVFARRYDTYVNRATAAVVLTTLGCVATVTALIALLPPP</sequence>
<evidence type="ECO:0000256" key="8">
    <source>
        <dbReference type="SAM" id="Phobius"/>
    </source>
</evidence>
<feature type="transmembrane region" description="Helical" evidence="8">
    <location>
        <begin position="6"/>
        <end position="23"/>
    </location>
</feature>
<name>A0A286GVD5_9PROT</name>
<feature type="transmembrane region" description="Helical" evidence="8">
    <location>
        <begin position="258"/>
        <end position="278"/>
    </location>
</feature>
<dbReference type="GO" id="GO:0005886">
    <property type="term" value="C:plasma membrane"/>
    <property type="evidence" value="ECO:0007669"/>
    <property type="project" value="UniProtKB-SubCell"/>
</dbReference>